<dbReference type="Gene3D" id="3.40.50.720">
    <property type="entry name" value="NAD(P)-binding Rossmann-like Domain"/>
    <property type="match status" value="1"/>
</dbReference>
<proteinExistence type="inferred from homology"/>
<gene>
    <name evidence="3" type="ORF">METZ01_LOCUS392921</name>
</gene>
<evidence type="ECO:0000259" key="2">
    <source>
        <dbReference type="Pfam" id="PF01370"/>
    </source>
</evidence>
<protein>
    <recommendedName>
        <fullName evidence="2">NAD-dependent epimerase/dehydratase domain-containing protein</fullName>
    </recommendedName>
</protein>
<feature type="domain" description="NAD-dependent epimerase/dehydratase" evidence="2">
    <location>
        <begin position="3"/>
        <end position="104"/>
    </location>
</feature>
<dbReference type="InterPro" id="IPR036291">
    <property type="entry name" value="NAD(P)-bd_dom_sf"/>
</dbReference>
<dbReference type="PANTHER" id="PTHR43000">
    <property type="entry name" value="DTDP-D-GLUCOSE 4,6-DEHYDRATASE-RELATED"/>
    <property type="match status" value="1"/>
</dbReference>
<dbReference type="EMBL" id="UINC01148273">
    <property type="protein sequence ID" value="SVD40067.1"/>
    <property type="molecule type" value="Genomic_DNA"/>
</dbReference>
<dbReference type="AlphaFoldDB" id="A0A382V0X3"/>
<sequence length="107" mass="11671">MRVLITGGAGFIGSHTADGLIGAGHTVRILDSLHPRVHRGSVPEYLSPDAEFIKGDVRSRDDMTQALQGVDAVIHLAAYQDYMTDFSHFFDTNTTGSALLYELVVEH</sequence>
<evidence type="ECO:0000313" key="3">
    <source>
        <dbReference type="EMBL" id="SVD40067.1"/>
    </source>
</evidence>
<name>A0A382V0X3_9ZZZZ</name>
<dbReference type="InterPro" id="IPR001509">
    <property type="entry name" value="Epimerase_deHydtase"/>
</dbReference>
<dbReference type="SUPFAM" id="SSF51735">
    <property type="entry name" value="NAD(P)-binding Rossmann-fold domains"/>
    <property type="match status" value="1"/>
</dbReference>
<accession>A0A382V0X3</accession>
<organism evidence="3">
    <name type="scientific">marine metagenome</name>
    <dbReference type="NCBI Taxonomy" id="408172"/>
    <lineage>
        <taxon>unclassified sequences</taxon>
        <taxon>metagenomes</taxon>
        <taxon>ecological metagenomes</taxon>
    </lineage>
</organism>
<evidence type="ECO:0000256" key="1">
    <source>
        <dbReference type="ARBA" id="ARBA00007637"/>
    </source>
</evidence>
<reference evidence="3" key="1">
    <citation type="submission" date="2018-05" db="EMBL/GenBank/DDBJ databases">
        <authorList>
            <person name="Lanie J.A."/>
            <person name="Ng W.-L."/>
            <person name="Kazmierczak K.M."/>
            <person name="Andrzejewski T.M."/>
            <person name="Davidsen T.M."/>
            <person name="Wayne K.J."/>
            <person name="Tettelin H."/>
            <person name="Glass J.I."/>
            <person name="Rusch D."/>
            <person name="Podicherti R."/>
            <person name="Tsui H.-C.T."/>
            <person name="Winkler M.E."/>
        </authorList>
    </citation>
    <scope>NUCLEOTIDE SEQUENCE</scope>
</reference>
<feature type="non-terminal residue" evidence="3">
    <location>
        <position position="107"/>
    </location>
</feature>
<dbReference type="Pfam" id="PF01370">
    <property type="entry name" value="Epimerase"/>
    <property type="match status" value="1"/>
</dbReference>
<comment type="similarity">
    <text evidence="1">Belongs to the NAD(P)-dependent epimerase/dehydratase family.</text>
</comment>